<dbReference type="InterPro" id="IPR016181">
    <property type="entry name" value="Acyl_CoA_acyltransferase"/>
</dbReference>
<organism evidence="2 3">
    <name type="scientific">Geotalea daltonii (strain DSM 22248 / JCM 15807 / FRC-32)</name>
    <name type="common">Geobacter daltonii</name>
    <dbReference type="NCBI Taxonomy" id="316067"/>
    <lineage>
        <taxon>Bacteria</taxon>
        <taxon>Pseudomonadati</taxon>
        <taxon>Thermodesulfobacteriota</taxon>
        <taxon>Desulfuromonadia</taxon>
        <taxon>Geobacterales</taxon>
        <taxon>Geobacteraceae</taxon>
        <taxon>Geotalea</taxon>
    </lineage>
</organism>
<accession>B9M2U9</accession>
<dbReference type="EMBL" id="CP001390">
    <property type="protein sequence ID" value="ACM21295.1"/>
    <property type="molecule type" value="Genomic_DNA"/>
</dbReference>
<reference evidence="2 3" key="1">
    <citation type="submission" date="2009-01" db="EMBL/GenBank/DDBJ databases">
        <title>Complete sequence of Geobacter sp. FRC-32.</title>
        <authorList>
            <consortium name="US DOE Joint Genome Institute"/>
            <person name="Lucas S."/>
            <person name="Copeland A."/>
            <person name="Lapidus A."/>
            <person name="Glavina del Rio T."/>
            <person name="Dalin E."/>
            <person name="Tice H."/>
            <person name="Bruce D."/>
            <person name="Goodwin L."/>
            <person name="Pitluck S."/>
            <person name="Saunders E."/>
            <person name="Brettin T."/>
            <person name="Detter J.C."/>
            <person name="Han C."/>
            <person name="Larimer F."/>
            <person name="Land M."/>
            <person name="Hauser L."/>
            <person name="Kyrpides N."/>
            <person name="Ovchinnikova G."/>
            <person name="Kostka J."/>
            <person name="Richardson P."/>
        </authorList>
    </citation>
    <scope>NUCLEOTIDE SEQUENCE [LARGE SCALE GENOMIC DNA]</scope>
    <source>
        <strain evidence="3">DSM 22248 / JCM 15807 / FRC-32</strain>
    </source>
</reference>
<dbReference type="eggNOG" id="COG3153">
    <property type="taxonomic scope" value="Bacteria"/>
</dbReference>
<gene>
    <name evidence="2" type="ordered locus">Geob_2952</name>
</gene>
<dbReference type="GO" id="GO:0016747">
    <property type="term" value="F:acyltransferase activity, transferring groups other than amino-acyl groups"/>
    <property type="evidence" value="ECO:0007669"/>
    <property type="project" value="InterPro"/>
</dbReference>
<evidence type="ECO:0000313" key="3">
    <source>
        <dbReference type="Proteomes" id="UP000007721"/>
    </source>
</evidence>
<dbReference type="HOGENOM" id="CLU_810758_0_0_7"/>
<dbReference type="OrthoDB" id="9132139at2"/>
<dbReference type="AlphaFoldDB" id="B9M2U9"/>
<dbReference type="RefSeq" id="WP_012648023.1">
    <property type="nucleotide sequence ID" value="NC_011979.1"/>
</dbReference>
<dbReference type="STRING" id="316067.Geob_2952"/>
<dbReference type="KEGG" id="geo:Geob_2952"/>
<evidence type="ECO:0000313" key="2">
    <source>
        <dbReference type="EMBL" id="ACM21295.1"/>
    </source>
</evidence>
<keyword evidence="3" id="KW-1185">Reference proteome</keyword>
<feature type="domain" description="N-acetyltransferase" evidence="1">
    <location>
        <begin position="3"/>
        <end position="174"/>
    </location>
</feature>
<dbReference type="Gene3D" id="3.40.630.30">
    <property type="match status" value="1"/>
</dbReference>
<sequence>MALRVRRYTPDDEDALFTFREKIFPEGHKSLDRAHFRWKFLKHPYADELPFFIMEHDGKVVGTQGYWPFLLRIGNKRMTCSHLVDFNVDDAYRGLPTLRLFKAVCSCSELNFGAYLSSDAKRFFAAANWIDISSHLKNYYCFISAPAKAGLIGKSRSFFRSLLISAKLRALTITNRSYTFKLEPNIPTQADEILRQSQNEEQVCLVKEKKFLNWRYEPSVRRKYNFASVYLDGSLKCFLIFKIIKDSGLNRCFIMDIIHTPGEKRPLKILLIHLAAYLKNTSDVAVLQSAALPTLGNLLLSCGFSSNDSNIGFMLSHNSYNFTKESNSLSRFNFVLGDTDFL</sequence>
<name>B9M2U9_GEODF</name>
<dbReference type="InterPro" id="IPR000182">
    <property type="entry name" value="GNAT_dom"/>
</dbReference>
<evidence type="ECO:0000259" key="1">
    <source>
        <dbReference type="PROSITE" id="PS51186"/>
    </source>
</evidence>
<dbReference type="Proteomes" id="UP000007721">
    <property type="component" value="Chromosome"/>
</dbReference>
<dbReference type="SUPFAM" id="SSF55729">
    <property type="entry name" value="Acyl-CoA N-acyltransferases (Nat)"/>
    <property type="match status" value="1"/>
</dbReference>
<protein>
    <recommendedName>
        <fullName evidence="1">N-acetyltransferase domain-containing protein</fullName>
    </recommendedName>
</protein>
<proteinExistence type="predicted"/>
<dbReference type="PROSITE" id="PS51186">
    <property type="entry name" value="GNAT"/>
    <property type="match status" value="1"/>
</dbReference>